<accession>A0A8S5UJ10</accession>
<evidence type="ECO:0000313" key="1">
    <source>
        <dbReference type="EMBL" id="DAF94489.1"/>
    </source>
</evidence>
<organism evidence="1">
    <name type="scientific">Siphoviridae sp. ctTDf8</name>
    <dbReference type="NCBI Taxonomy" id="2825517"/>
    <lineage>
        <taxon>Viruses</taxon>
        <taxon>Duplodnaviria</taxon>
        <taxon>Heunggongvirae</taxon>
        <taxon>Uroviricota</taxon>
        <taxon>Caudoviricetes</taxon>
    </lineage>
</organism>
<reference evidence="1" key="1">
    <citation type="journal article" date="2021" name="Proc. Natl. Acad. Sci. U.S.A.">
        <title>A Catalog of Tens of Thousands of Viruses from Human Metagenomes Reveals Hidden Associations with Chronic Diseases.</title>
        <authorList>
            <person name="Tisza M.J."/>
            <person name="Buck C.B."/>
        </authorList>
    </citation>
    <scope>NUCLEOTIDE SEQUENCE</scope>
    <source>
        <strain evidence="1">CtTDf8</strain>
    </source>
</reference>
<protein>
    <submittedName>
        <fullName evidence="1">Uncharacterized protein</fullName>
    </submittedName>
</protein>
<name>A0A8S5UJ10_9CAUD</name>
<proteinExistence type="predicted"/>
<dbReference type="EMBL" id="BK016093">
    <property type="protein sequence ID" value="DAF94489.1"/>
    <property type="molecule type" value="Genomic_DNA"/>
</dbReference>
<sequence>MSPCEISEIWQESLTNKINSGIIESSQAIIQLNNLVSVCPPGWLHSFFRVSERQERLNTEP</sequence>